<accession>A0A851HYA4</accession>
<dbReference type="Proteomes" id="UP000536442">
    <property type="component" value="Unassembled WGS sequence"/>
</dbReference>
<feature type="chain" id="PRO_5033067999" evidence="5">
    <location>
        <begin position="28"/>
        <end position="386"/>
    </location>
</feature>
<dbReference type="InterPro" id="IPR028081">
    <property type="entry name" value="Leu-bd"/>
</dbReference>
<dbReference type="PRINTS" id="PR00337">
    <property type="entry name" value="LEUILEVALBP"/>
</dbReference>
<dbReference type="Pfam" id="PF13458">
    <property type="entry name" value="Peripla_BP_6"/>
    <property type="match status" value="1"/>
</dbReference>
<dbReference type="InterPro" id="IPR028082">
    <property type="entry name" value="Peripla_BP_I"/>
</dbReference>
<keyword evidence="2" id="KW-0813">Transport</keyword>
<gene>
    <name evidence="7" type="ORF">HLV39_10375</name>
</gene>
<organism evidence="7 8">
    <name type="scientific">Marinobacter adhaerens</name>
    <dbReference type="NCBI Taxonomy" id="1033846"/>
    <lineage>
        <taxon>Bacteria</taxon>
        <taxon>Pseudomonadati</taxon>
        <taxon>Pseudomonadota</taxon>
        <taxon>Gammaproteobacteria</taxon>
        <taxon>Pseudomonadales</taxon>
        <taxon>Marinobacteraceae</taxon>
        <taxon>Marinobacter</taxon>
    </lineage>
</organism>
<evidence type="ECO:0000313" key="8">
    <source>
        <dbReference type="Proteomes" id="UP000536442"/>
    </source>
</evidence>
<evidence type="ECO:0000256" key="1">
    <source>
        <dbReference type="ARBA" id="ARBA00010062"/>
    </source>
</evidence>
<keyword evidence="8" id="KW-1185">Reference proteome</keyword>
<dbReference type="Gene3D" id="3.40.50.2300">
    <property type="match status" value="2"/>
</dbReference>
<dbReference type="EMBL" id="JABEVQ010000005">
    <property type="protein sequence ID" value="NWN91895.1"/>
    <property type="molecule type" value="Genomic_DNA"/>
</dbReference>
<evidence type="ECO:0000256" key="4">
    <source>
        <dbReference type="ARBA" id="ARBA00022970"/>
    </source>
</evidence>
<proteinExistence type="inferred from homology"/>
<dbReference type="PANTHER" id="PTHR30483">
    <property type="entry name" value="LEUCINE-SPECIFIC-BINDING PROTEIN"/>
    <property type="match status" value="1"/>
</dbReference>
<evidence type="ECO:0000256" key="3">
    <source>
        <dbReference type="ARBA" id="ARBA00022729"/>
    </source>
</evidence>
<dbReference type="PANTHER" id="PTHR30483:SF38">
    <property type="entry name" value="BLR7848 PROTEIN"/>
    <property type="match status" value="1"/>
</dbReference>
<evidence type="ECO:0000313" key="7">
    <source>
        <dbReference type="EMBL" id="NWN91895.1"/>
    </source>
</evidence>
<keyword evidence="4" id="KW-0029">Amino-acid transport</keyword>
<protein>
    <submittedName>
        <fullName evidence="7">ABC transporter substrate-binding protein</fullName>
    </submittedName>
</protein>
<evidence type="ECO:0000259" key="6">
    <source>
        <dbReference type="Pfam" id="PF13458"/>
    </source>
</evidence>
<evidence type="ECO:0000256" key="2">
    <source>
        <dbReference type="ARBA" id="ARBA00022448"/>
    </source>
</evidence>
<dbReference type="InterPro" id="IPR051010">
    <property type="entry name" value="BCAA_transport"/>
</dbReference>
<feature type="signal peptide" evidence="5">
    <location>
        <begin position="1"/>
        <end position="27"/>
    </location>
</feature>
<feature type="domain" description="Leucine-binding protein" evidence="6">
    <location>
        <begin position="30"/>
        <end position="379"/>
    </location>
</feature>
<dbReference type="InterPro" id="IPR000709">
    <property type="entry name" value="Leu_Ile_Val-bd"/>
</dbReference>
<name>A0A851HYA4_9GAMM</name>
<dbReference type="AlphaFoldDB" id="A0A851HYA4"/>
<reference evidence="7 8" key="1">
    <citation type="submission" date="2020-03" db="EMBL/GenBank/DDBJ databases">
        <title>Metagenomic, metatranscriptomic, and metabolomic analyses revealed the key microbes and metabolic features during the fermentation of ganjang, Korean traditional soy sauce.</title>
        <authorList>
            <person name="Chun B.H."/>
            <person name="Jeon C.O."/>
        </authorList>
    </citation>
    <scope>NUCLEOTIDE SEQUENCE [LARGE SCALE GENOMIC DNA]</scope>
    <source>
        <strain evidence="7 8">KG14</strain>
    </source>
</reference>
<comment type="similarity">
    <text evidence="1">Belongs to the leucine-binding protein family.</text>
</comment>
<dbReference type="SUPFAM" id="SSF53822">
    <property type="entry name" value="Periplasmic binding protein-like I"/>
    <property type="match status" value="1"/>
</dbReference>
<evidence type="ECO:0000256" key="5">
    <source>
        <dbReference type="SAM" id="SignalP"/>
    </source>
</evidence>
<keyword evidence="3 5" id="KW-0732">Signal</keyword>
<dbReference type="CDD" id="cd06333">
    <property type="entry name" value="PBP1_ABC_RPA1789-like"/>
    <property type="match status" value="1"/>
</dbReference>
<dbReference type="GO" id="GO:0006865">
    <property type="term" value="P:amino acid transport"/>
    <property type="evidence" value="ECO:0007669"/>
    <property type="project" value="UniProtKB-KW"/>
</dbReference>
<comment type="caution">
    <text evidence="7">The sequence shown here is derived from an EMBL/GenBank/DDBJ whole genome shotgun (WGS) entry which is preliminary data.</text>
</comment>
<sequence length="386" mass="41129">MFKTITRCASKFVAIAAVSLLAMNVHAADPIRIGSFLSVTGPASFLGDPELKTLQMYVEKINEEGGVLGRQLELVHYDDAGNASKARNFASRLIRSDRVDIIVGGSTTGATMAAVPMVEQARIPFISLAGAVVITTPVKEWVFKTPQSDYMAAVRILNDMKAQGLSKVGLISGTGGFGSSGREQTLKAVKEIGGIEVVGDETYSGSDTDMTAQLTNLRNVKGVDTILNFGFGQGPAIVTRNYDQLGIELPFYQSHGVASDGFLELAGDSAEGLRLPASPLLVPESLPESDPQKPVVGAYKSEYEERWNAKVSTFGAYAYDGLMLAVAAIEKAGTTDKAAVREALESIQGHVGVTGTFNMSADDHNGLQADSFRILEVRDGSWKLIN</sequence>